<protein>
    <submittedName>
        <fullName evidence="1">Uncharacterized protein</fullName>
    </submittedName>
</protein>
<sequence>MFDYKNIPFPEVDRGQYLEGWPAGWGIKEFMDFARAQSETKPVVIIAEGNFGMAADVLDVFLKRNDKITIKGYWPLGEEQLRENLSLLKDNHVYVFFSHQETFPPNWPLKEFKTIEKPGGKSTFRIFELALL</sequence>
<reference evidence="1 2" key="1">
    <citation type="journal article" date="2015" name="Nature">
        <title>rRNA introns, odd ribosomes, and small enigmatic genomes across a large radiation of phyla.</title>
        <authorList>
            <person name="Brown C.T."/>
            <person name="Hug L.A."/>
            <person name="Thomas B.C."/>
            <person name="Sharon I."/>
            <person name="Castelle C.J."/>
            <person name="Singh A."/>
            <person name="Wilkins M.J."/>
            <person name="Williams K.H."/>
            <person name="Banfield J.F."/>
        </authorList>
    </citation>
    <scope>NUCLEOTIDE SEQUENCE [LARGE SCALE GENOMIC DNA]</scope>
</reference>
<proteinExistence type="predicted"/>
<evidence type="ECO:0000313" key="1">
    <source>
        <dbReference type="EMBL" id="KKP72298.1"/>
    </source>
</evidence>
<dbReference type="AlphaFoldDB" id="A0A0G0BSC7"/>
<dbReference type="Proteomes" id="UP000034457">
    <property type="component" value="Unassembled WGS sequence"/>
</dbReference>
<dbReference type="EMBL" id="LBQC01000018">
    <property type="protein sequence ID" value="KKP72298.1"/>
    <property type="molecule type" value="Genomic_DNA"/>
</dbReference>
<evidence type="ECO:0000313" key="2">
    <source>
        <dbReference type="Proteomes" id="UP000034457"/>
    </source>
</evidence>
<comment type="caution">
    <text evidence="1">The sequence shown here is derived from an EMBL/GenBank/DDBJ whole genome shotgun (WGS) entry which is preliminary data.</text>
</comment>
<dbReference type="STRING" id="1618478.UR68_C0018G0018"/>
<organism evidence="1 2">
    <name type="scientific">Candidatus Roizmanbacteria bacterium GW2011_GWA2_35_19</name>
    <dbReference type="NCBI Taxonomy" id="1618478"/>
    <lineage>
        <taxon>Bacteria</taxon>
        <taxon>Candidatus Roizmaniibacteriota</taxon>
    </lineage>
</organism>
<gene>
    <name evidence="1" type="ORF">UR68_C0018G0018</name>
</gene>
<name>A0A0G0BSC7_9BACT</name>
<accession>A0A0G0BSC7</accession>